<accession>A0A6I9QY28</accession>
<reference evidence="3" key="1">
    <citation type="submission" date="2025-08" db="UniProtKB">
        <authorList>
            <consortium name="RefSeq"/>
        </authorList>
    </citation>
    <scope>IDENTIFICATION</scope>
</reference>
<dbReference type="InParanoid" id="A0A6I9QY28"/>
<evidence type="ECO:0000313" key="3">
    <source>
        <dbReference type="RefSeq" id="XP_010915027.1"/>
    </source>
</evidence>
<dbReference type="GO" id="GO:2000762">
    <property type="term" value="P:regulation of phenylpropanoid metabolic process"/>
    <property type="evidence" value="ECO:0007669"/>
    <property type="project" value="InterPro"/>
</dbReference>
<dbReference type="InterPro" id="IPR001810">
    <property type="entry name" value="F-box_dom"/>
</dbReference>
<dbReference type="FunCoup" id="A0A6I9QY28">
    <property type="interactions" value="71"/>
</dbReference>
<dbReference type="InterPro" id="IPR006652">
    <property type="entry name" value="Kelch_1"/>
</dbReference>
<dbReference type="AlphaFoldDB" id="A0A6I9QY28"/>
<dbReference type="Gene3D" id="2.120.10.80">
    <property type="entry name" value="Kelch-type beta propeller"/>
    <property type="match status" value="1"/>
</dbReference>
<dbReference type="Pfam" id="PF01344">
    <property type="entry name" value="Kelch_1"/>
    <property type="match status" value="2"/>
</dbReference>
<dbReference type="GO" id="GO:0080037">
    <property type="term" value="P:negative regulation of cytokinin-activated signaling pathway"/>
    <property type="evidence" value="ECO:0007669"/>
    <property type="project" value="InterPro"/>
</dbReference>
<evidence type="ECO:0000259" key="1">
    <source>
        <dbReference type="Pfam" id="PF00646"/>
    </source>
</evidence>
<dbReference type="Proteomes" id="UP000504607">
    <property type="component" value="Chromosome 3"/>
</dbReference>
<dbReference type="PANTHER" id="PTHR46407">
    <property type="entry name" value="OS02G0208700 PROTEIN"/>
    <property type="match status" value="1"/>
</dbReference>
<keyword evidence="2" id="KW-1185">Reference proteome</keyword>
<dbReference type="InterPro" id="IPR015915">
    <property type="entry name" value="Kelch-typ_b-propeller"/>
</dbReference>
<gene>
    <name evidence="3" type="primary">LOC105040268</name>
</gene>
<proteinExistence type="predicted"/>
<dbReference type="SUPFAM" id="SSF117281">
    <property type="entry name" value="Kelch motif"/>
    <property type="match status" value="1"/>
</dbReference>
<dbReference type="SUPFAM" id="SSF81383">
    <property type="entry name" value="F-box domain"/>
    <property type="match status" value="1"/>
</dbReference>
<name>A0A6I9QY28_ELAGV</name>
<dbReference type="PANTHER" id="PTHR46407:SF3">
    <property type="entry name" value="OS02G0208700 PROTEIN"/>
    <property type="match status" value="1"/>
</dbReference>
<dbReference type="InterPro" id="IPR044595">
    <property type="entry name" value="KMD1-4"/>
</dbReference>
<evidence type="ECO:0000313" key="2">
    <source>
        <dbReference type="Proteomes" id="UP000504607"/>
    </source>
</evidence>
<dbReference type="OrthoDB" id="191037at2759"/>
<dbReference type="GeneID" id="105040268"/>
<sequence>MMEDLIPGLPEEIARECLLRVPHDAFGTARSVCKLWKQEVESSPFHHLRKSAGLARPLVVVAQTEPTPSPPATKNHATLAPLYRLALFDASTAAWAPLPPIPGLHHGLPLFCQLAAVGTELVVTGGWDPRTWAASDEVFVFDFVSATWRRGARMPGPRRSFFACAASDADRAVFVAGGHDESKNALRSALAYDVARDRWVALPDMARERDECKGVFLRGTFHVIGGYTTEAQGRFSPSAEAFDVAAWKWGPVQERMLESAACPRTCVAGADGKLYMCTGGHVVVMEADAWRRVAELPGDVRVALHMVAWKGNLMVLGSGIHGGAQIGYFLEVGEGKGPAAWRKVEVPAAYSGHVQGGCCLEI</sequence>
<feature type="domain" description="F-box" evidence="1">
    <location>
        <begin position="7"/>
        <end position="47"/>
    </location>
</feature>
<dbReference type="CDD" id="cd22152">
    <property type="entry name" value="F-box_AtAFR-like"/>
    <property type="match status" value="1"/>
</dbReference>
<dbReference type="SMART" id="SM00612">
    <property type="entry name" value="Kelch"/>
    <property type="match status" value="2"/>
</dbReference>
<dbReference type="RefSeq" id="XP_010915027.1">
    <property type="nucleotide sequence ID" value="XM_010916725.3"/>
</dbReference>
<organism evidence="2 3">
    <name type="scientific">Elaeis guineensis var. tenera</name>
    <name type="common">Oil palm</name>
    <dbReference type="NCBI Taxonomy" id="51953"/>
    <lineage>
        <taxon>Eukaryota</taxon>
        <taxon>Viridiplantae</taxon>
        <taxon>Streptophyta</taxon>
        <taxon>Embryophyta</taxon>
        <taxon>Tracheophyta</taxon>
        <taxon>Spermatophyta</taxon>
        <taxon>Magnoliopsida</taxon>
        <taxon>Liliopsida</taxon>
        <taxon>Arecaceae</taxon>
        <taxon>Arecoideae</taxon>
        <taxon>Cocoseae</taxon>
        <taxon>Elaeidinae</taxon>
        <taxon>Elaeis</taxon>
    </lineage>
</organism>
<dbReference type="KEGG" id="egu:105040268"/>
<dbReference type="InterPro" id="IPR036047">
    <property type="entry name" value="F-box-like_dom_sf"/>
</dbReference>
<protein>
    <submittedName>
        <fullName evidence="3">F-box/kelch-repeat protein At1g80440</fullName>
    </submittedName>
</protein>
<dbReference type="Pfam" id="PF00646">
    <property type="entry name" value="F-box"/>
    <property type="match status" value="1"/>
</dbReference>